<accession>A0AAV3PV52</accession>
<keyword evidence="3" id="KW-1185">Reference proteome</keyword>
<reference evidence="2 3" key="1">
    <citation type="submission" date="2024-01" db="EMBL/GenBank/DDBJ databases">
        <title>The complete chloroplast genome sequence of Lithospermum erythrorhizon: insights into the phylogenetic relationship among Boraginaceae species and the maternal lineages of purple gromwells.</title>
        <authorList>
            <person name="Okada T."/>
            <person name="Watanabe K."/>
        </authorList>
    </citation>
    <scope>NUCLEOTIDE SEQUENCE [LARGE SCALE GENOMIC DNA]</scope>
</reference>
<feature type="region of interest" description="Disordered" evidence="1">
    <location>
        <begin position="118"/>
        <end position="159"/>
    </location>
</feature>
<comment type="caution">
    <text evidence="2">The sequence shown here is derived from an EMBL/GenBank/DDBJ whole genome shotgun (WGS) entry which is preliminary data.</text>
</comment>
<evidence type="ECO:0000313" key="2">
    <source>
        <dbReference type="EMBL" id="GAA0155530.1"/>
    </source>
</evidence>
<sequence length="159" mass="18349">MSDEEGDLTKEELMANYQMLFIKWSKLTRVYTAGETKRSALMQKNHELMKYTWVEFIKEKSNTFEVFKQLATQIQREKEVSIVAIRSDLGESLRTRGSQGRSLMSRVMRVFSRLFQEQKSSEGIQQGHTVNTNPDDQIEEAPTVKPIDDDSGIEPVARI</sequence>
<feature type="compositionally biased region" description="Polar residues" evidence="1">
    <location>
        <begin position="118"/>
        <end position="135"/>
    </location>
</feature>
<organism evidence="2 3">
    <name type="scientific">Lithospermum erythrorhizon</name>
    <name type="common">Purple gromwell</name>
    <name type="synonym">Lithospermum officinale var. erythrorhizon</name>
    <dbReference type="NCBI Taxonomy" id="34254"/>
    <lineage>
        <taxon>Eukaryota</taxon>
        <taxon>Viridiplantae</taxon>
        <taxon>Streptophyta</taxon>
        <taxon>Embryophyta</taxon>
        <taxon>Tracheophyta</taxon>
        <taxon>Spermatophyta</taxon>
        <taxon>Magnoliopsida</taxon>
        <taxon>eudicotyledons</taxon>
        <taxon>Gunneridae</taxon>
        <taxon>Pentapetalae</taxon>
        <taxon>asterids</taxon>
        <taxon>lamiids</taxon>
        <taxon>Boraginales</taxon>
        <taxon>Boraginaceae</taxon>
        <taxon>Boraginoideae</taxon>
        <taxon>Lithospermeae</taxon>
        <taxon>Lithospermum</taxon>
    </lineage>
</organism>
<dbReference type="EMBL" id="BAABME010002644">
    <property type="protein sequence ID" value="GAA0155530.1"/>
    <property type="molecule type" value="Genomic_DNA"/>
</dbReference>
<gene>
    <name evidence="2" type="ORF">LIER_13239</name>
</gene>
<dbReference type="Proteomes" id="UP001454036">
    <property type="component" value="Unassembled WGS sequence"/>
</dbReference>
<proteinExistence type="predicted"/>
<name>A0AAV3PV52_LITER</name>
<evidence type="ECO:0000313" key="3">
    <source>
        <dbReference type="Proteomes" id="UP001454036"/>
    </source>
</evidence>
<evidence type="ECO:0000256" key="1">
    <source>
        <dbReference type="SAM" id="MobiDB-lite"/>
    </source>
</evidence>
<protein>
    <submittedName>
        <fullName evidence="2">Uncharacterized protein</fullName>
    </submittedName>
</protein>
<dbReference type="AlphaFoldDB" id="A0AAV3PV52"/>